<dbReference type="Proteomes" id="UP000003460">
    <property type="component" value="Unassembled WGS sequence"/>
</dbReference>
<protein>
    <submittedName>
        <fullName evidence="1">Uncharacterized protein</fullName>
    </submittedName>
</protein>
<keyword evidence="2" id="KW-1185">Reference proteome</keyword>
<dbReference type="AlphaFoldDB" id="C9LGY5"/>
<gene>
    <name evidence="1" type="ORF">GCWU000325_01486</name>
</gene>
<reference evidence="1" key="1">
    <citation type="submission" date="2009-09" db="EMBL/GenBank/DDBJ databases">
        <authorList>
            <person name="Weinstock G."/>
            <person name="Sodergren E."/>
            <person name="Clifton S."/>
            <person name="Fulton L."/>
            <person name="Fulton B."/>
            <person name="Courtney L."/>
            <person name="Fronick C."/>
            <person name="Harrison M."/>
            <person name="Strong C."/>
            <person name="Farmer C."/>
            <person name="Delahaunty K."/>
            <person name="Markovic C."/>
            <person name="Hall O."/>
            <person name="Minx P."/>
            <person name="Tomlinson C."/>
            <person name="Mitreva M."/>
            <person name="Nelson J."/>
            <person name="Hou S."/>
            <person name="Wollam A."/>
            <person name="Pepin K.H."/>
            <person name="Johnson M."/>
            <person name="Bhonagiri V."/>
            <person name="Nash W.E."/>
            <person name="Warren W."/>
            <person name="Chinwalla A."/>
            <person name="Mardis E.R."/>
            <person name="Wilson R.K."/>
        </authorList>
    </citation>
    <scope>NUCLEOTIDE SEQUENCE [LARGE SCALE GENOMIC DNA]</scope>
    <source>
        <strain evidence="1">ATCC 51259</strain>
    </source>
</reference>
<accession>C9LGY5</accession>
<evidence type="ECO:0000313" key="1">
    <source>
        <dbReference type="EMBL" id="EEX71943.1"/>
    </source>
</evidence>
<evidence type="ECO:0000313" key="2">
    <source>
        <dbReference type="Proteomes" id="UP000003460"/>
    </source>
</evidence>
<dbReference type="HOGENOM" id="CLU_3203688_0_0_10"/>
<sequence length="45" mass="5356">MNNPLGLVFQKHPQIETQQRVTKMYIGNCLFTHQTFDLQTHNNRL</sequence>
<proteinExistence type="predicted"/>
<dbReference type="STRING" id="626522.GCWU000325_01486"/>
<dbReference type="EMBL" id="ACIJ02000018">
    <property type="protein sequence ID" value="EEX71943.1"/>
    <property type="molecule type" value="Genomic_DNA"/>
</dbReference>
<organism evidence="1 2">
    <name type="scientific">Alloprevotella tannerae ATCC 51259</name>
    <dbReference type="NCBI Taxonomy" id="626522"/>
    <lineage>
        <taxon>Bacteria</taxon>
        <taxon>Pseudomonadati</taxon>
        <taxon>Bacteroidota</taxon>
        <taxon>Bacteroidia</taxon>
        <taxon>Bacteroidales</taxon>
        <taxon>Prevotellaceae</taxon>
        <taxon>Alloprevotella</taxon>
    </lineage>
</organism>
<name>C9LGY5_9BACT</name>
<comment type="caution">
    <text evidence="1">The sequence shown here is derived from an EMBL/GenBank/DDBJ whole genome shotgun (WGS) entry which is preliminary data.</text>
</comment>